<keyword evidence="2" id="KW-1133">Transmembrane helix</keyword>
<sequence>MTTPNPHLPDSHPAPGYPPEYAAPTQWDAQPMNGAMGQGYVPDAQHGYWGQEPAPRPKKRRSIGGIILTAFGTVIIVASIVGCIAIDLIPGDHGDSGDGLAWAGVALLLYVVPFGLMLVVSGLILVYAARSRSR</sequence>
<reference evidence="3" key="1">
    <citation type="submission" date="2019-11" db="EMBL/GenBank/DDBJ databases">
        <authorList>
            <person name="Feng L."/>
        </authorList>
    </citation>
    <scope>NUCLEOTIDE SEQUENCE</scope>
    <source>
        <strain evidence="3">AodontolyticusLFYP35</strain>
    </source>
</reference>
<dbReference type="EMBL" id="CACRSM010000002">
    <property type="protein sequence ID" value="VYS93417.1"/>
    <property type="molecule type" value="Genomic_DNA"/>
</dbReference>
<accession>A0A6N2SIT5</accession>
<organism evidence="3">
    <name type="scientific">Schaalia odontolytica</name>
    <dbReference type="NCBI Taxonomy" id="1660"/>
    <lineage>
        <taxon>Bacteria</taxon>
        <taxon>Bacillati</taxon>
        <taxon>Actinomycetota</taxon>
        <taxon>Actinomycetes</taxon>
        <taxon>Actinomycetales</taxon>
        <taxon>Actinomycetaceae</taxon>
        <taxon>Schaalia</taxon>
    </lineage>
</organism>
<evidence type="ECO:0000256" key="2">
    <source>
        <dbReference type="SAM" id="Phobius"/>
    </source>
</evidence>
<keyword evidence="2" id="KW-0812">Transmembrane</keyword>
<keyword evidence="2" id="KW-0472">Membrane</keyword>
<gene>
    <name evidence="3" type="ORF">AOLFYP35_00890</name>
</gene>
<feature type="region of interest" description="Disordered" evidence="1">
    <location>
        <begin position="1"/>
        <end position="59"/>
    </location>
</feature>
<name>A0A6N2SIT5_9ACTO</name>
<feature type="transmembrane region" description="Helical" evidence="2">
    <location>
        <begin position="66"/>
        <end position="89"/>
    </location>
</feature>
<protein>
    <submittedName>
        <fullName evidence="3">Uncharacterized protein</fullName>
    </submittedName>
</protein>
<evidence type="ECO:0000313" key="3">
    <source>
        <dbReference type="EMBL" id="VYS93417.1"/>
    </source>
</evidence>
<proteinExistence type="predicted"/>
<feature type="transmembrane region" description="Helical" evidence="2">
    <location>
        <begin position="101"/>
        <end position="128"/>
    </location>
</feature>
<dbReference type="AlphaFoldDB" id="A0A6N2SIT5"/>
<evidence type="ECO:0000256" key="1">
    <source>
        <dbReference type="SAM" id="MobiDB-lite"/>
    </source>
</evidence>